<evidence type="ECO:0000256" key="1">
    <source>
        <dbReference type="SAM" id="MobiDB-lite"/>
    </source>
</evidence>
<proteinExistence type="predicted"/>
<keyword evidence="3" id="KW-1185">Reference proteome</keyword>
<dbReference type="AlphaFoldDB" id="A0AAV6TEW1"/>
<gene>
    <name evidence="2" type="ORF">JTE90_022101</name>
</gene>
<reference evidence="2 3" key="1">
    <citation type="journal article" date="2022" name="Nat. Ecol. Evol.">
        <title>A masculinizing supergene underlies an exaggerated male reproductive morph in a spider.</title>
        <authorList>
            <person name="Hendrickx F."/>
            <person name="De Corte Z."/>
            <person name="Sonet G."/>
            <person name="Van Belleghem S.M."/>
            <person name="Kostlbacher S."/>
            <person name="Vangestel C."/>
        </authorList>
    </citation>
    <scope>NUCLEOTIDE SEQUENCE [LARGE SCALE GENOMIC DNA]</scope>
    <source>
        <strain evidence="2">W744_W776</strain>
    </source>
</reference>
<dbReference type="Proteomes" id="UP000827092">
    <property type="component" value="Unassembled WGS sequence"/>
</dbReference>
<dbReference type="EMBL" id="JAFNEN010006272">
    <property type="protein sequence ID" value="KAG8156151.1"/>
    <property type="molecule type" value="Genomic_DNA"/>
</dbReference>
<feature type="compositionally biased region" description="Basic and acidic residues" evidence="1">
    <location>
        <begin position="12"/>
        <end position="23"/>
    </location>
</feature>
<protein>
    <submittedName>
        <fullName evidence="2">Uncharacterized protein</fullName>
    </submittedName>
</protein>
<accession>A0AAV6TEW1</accession>
<name>A0AAV6TEW1_9ARAC</name>
<feature type="region of interest" description="Disordered" evidence="1">
    <location>
        <begin position="1"/>
        <end position="35"/>
    </location>
</feature>
<comment type="caution">
    <text evidence="2">The sequence shown here is derived from an EMBL/GenBank/DDBJ whole genome shotgun (WGS) entry which is preliminary data.</text>
</comment>
<organism evidence="2 3">
    <name type="scientific">Oedothorax gibbosus</name>
    <dbReference type="NCBI Taxonomy" id="931172"/>
    <lineage>
        <taxon>Eukaryota</taxon>
        <taxon>Metazoa</taxon>
        <taxon>Ecdysozoa</taxon>
        <taxon>Arthropoda</taxon>
        <taxon>Chelicerata</taxon>
        <taxon>Arachnida</taxon>
        <taxon>Araneae</taxon>
        <taxon>Araneomorphae</taxon>
        <taxon>Entelegynae</taxon>
        <taxon>Araneoidea</taxon>
        <taxon>Linyphiidae</taxon>
        <taxon>Erigoninae</taxon>
        <taxon>Oedothorax</taxon>
    </lineage>
</organism>
<sequence length="87" mass="10044">MFSDRVLGQPLEDARPDPAERPRSRPQVTDHIPPLSVGCGPPLLRHHDSLYFFNPGREIDQKTQTFVFFFWQQHGESKPPIYGLSTR</sequence>
<evidence type="ECO:0000313" key="3">
    <source>
        <dbReference type="Proteomes" id="UP000827092"/>
    </source>
</evidence>
<evidence type="ECO:0000313" key="2">
    <source>
        <dbReference type="EMBL" id="KAG8156151.1"/>
    </source>
</evidence>